<proteinExistence type="predicted"/>
<evidence type="ECO:0000313" key="3">
    <source>
        <dbReference type="EMBL" id="SKB30577.1"/>
    </source>
</evidence>
<name>A0A1T5A783_9BACT</name>
<dbReference type="EMBL" id="FUYV01000001">
    <property type="protein sequence ID" value="SKB30577.1"/>
    <property type="molecule type" value="Genomic_DNA"/>
</dbReference>
<organism evidence="3 4">
    <name type="scientific">Alkalitalea saponilacus</name>
    <dbReference type="NCBI Taxonomy" id="889453"/>
    <lineage>
        <taxon>Bacteria</taxon>
        <taxon>Pseudomonadati</taxon>
        <taxon>Bacteroidota</taxon>
        <taxon>Bacteroidia</taxon>
        <taxon>Marinilabiliales</taxon>
        <taxon>Marinilabiliaceae</taxon>
        <taxon>Alkalitalea</taxon>
    </lineage>
</organism>
<dbReference type="InterPro" id="IPR050708">
    <property type="entry name" value="T6SS_VgrG/RHS"/>
</dbReference>
<accession>A0A1T5A783</accession>
<gene>
    <name evidence="3" type="ORF">SAMN03080601_00110</name>
</gene>
<dbReference type="RefSeq" id="WP_157666482.1">
    <property type="nucleotide sequence ID" value="NZ_CP021904.1"/>
</dbReference>
<dbReference type="Gene3D" id="2.180.10.10">
    <property type="entry name" value="RHS repeat-associated core"/>
    <property type="match status" value="1"/>
</dbReference>
<evidence type="ECO:0000259" key="2">
    <source>
        <dbReference type="Pfam" id="PF25023"/>
    </source>
</evidence>
<dbReference type="InterPro" id="IPR056823">
    <property type="entry name" value="TEN-like_YD-shell"/>
</dbReference>
<keyword evidence="1" id="KW-0677">Repeat</keyword>
<dbReference type="AlphaFoldDB" id="A0A1T5A783"/>
<evidence type="ECO:0000313" key="4">
    <source>
        <dbReference type="Proteomes" id="UP000191055"/>
    </source>
</evidence>
<reference evidence="3 4" key="1">
    <citation type="submission" date="2017-02" db="EMBL/GenBank/DDBJ databases">
        <authorList>
            <person name="Peterson S.W."/>
        </authorList>
    </citation>
    <scope>NUCLEOTIDE SEQUENCE [LARGE SCALE GENOMIC DNA]</scope>
    <source>
        <strain evidence="3 4">DSM 24412</strain>
    </source>
</reference>
<dbReference type="InterPro" id="IPR022385">
    <property type="entry name" value="Rhs_assc_core"/>
</dbReference>
<keyword evidence="4" id="KW-1185">Reference proteome</keyword>
<feature type="domain" description="Teneurin-like YD-shell" evidence="2">
    <location>
        <begin position="15"/>
        <end position="105"/>
    </location>
</feature>
<dbReference type="Pfam" id="PF25023">
    <property type="entry name" value="TEN_YD-shell"/>
    <property type="match status" value="1"/>
</dbReference>
<dbReference type="PANTHER" id="PTHR32305">
    <property type="match status" value="1"/>
</dbReference>
<protein>
    <submittedName>
        <fullName evidence="3">RHS repeat-associated core domain-containing protein</fullName>
    </submittedName>
</protein>
<dbReference type="STRING" id="889453.SAMN03080601_00110"/>
<dbReference type="Proteomes" id="UP000191055">
    <property type="component" value="Unassembled WGS sequence"/>
</dbReference>
<dbReference type="PANTHER" id="PTHR32305:SF15">
    <property type="entry name" value="PROTEIN RHSA-RELATED"/>
    <property type="match status" value="1"/>
</dbReference>
<sequence length="136" mass="15835">MQNGLSAIMDYSNGQENLYYTYSDYQGNLLAVANEAGQVVERYAYDPWGARRNPSDWSQPDNRTSLLFSRGYTMHEHLDDFGLINMNGRMYDPLMAQFLSPDPFIQAPGNWFNYNRYAYCYNNPLIYTDPSGEFFK</sequence>
<dbReference type="NCBIfam" id="TIGR03696">
    <property type="entry name" value="Rhs_assc_core"/>
    <property type="match status" value="1"/>
</dbReference>
<evidence type="ECO:0000256" key="1">
    <source>
        <dbReference type="ARBA" id="ARBA00022737"/>
    </source>
</evidence>